<keyword evidence="3" id="KW-0285">Flavoprotein</keyword>
<keyword evidence="8" id="KW-1185">Reference proteome</keyword>
<sequence length="384" mass="43148">MKNIVILGGGYAGINLMNSLGKEYKGQLGESVKVTLIDKNHNHLRKVLLFKSITSDESITIPFEHYLTKGMEHVQGEVIEIDKKAKKVLVQKLNQDSKDHIFYDRLIIALGSVMKTEDQLGIPLGIQNSGLKIKQRLMTLIEQTSSQVNKKKTPLRMAVVGSGISGIETAAEMAYFMEENLKSHSFEVLLFGNKEKLLEEASAKVNDKLEKKLHERNIKFIPKTRVHSYHDNQVLSENGKAYNVGMCVVTTGVSPNPLIQKLSLPVSNRGQLIVNENYLVEKNIYAIGDCAKVVDPKSNHQDEMTCKEAIPQAQRLAKILKQSFSNKPHAPNHKQYPVQLRCISLGPDEGFIWIKKWGLTLCLTGKLGLSFRKYTWNEASLVKK</sequence>
<evidence type="ECO:0000259" key="6">
    <source>
        <dbReference type="Pfam" id="PF07992"/>
    </source>
</evidence>
<evidence type="ECO:0000256" key="3">
    <source>
        <dbReference type="ARBA" id="ARBA00022630"/>
    </source>
</evidence>
<dbReference type="PRINTS" id="PR00411">
    <property type="entry name" value="PNDRDTASEI"/>
</dbReference>
<accession>A0ABY9JRE1</accession>
<evidence type="ECO:0000256" key="1">
    <source>
        <dbReference type="ARBA" id="ARBA00001974"/>
    </source>
</evidence>
<organism evidence="7 8">
    <name type="scientific">Bacillus carboniphilus</name>
    <dbReference type="NCBI Taxonomy" id="86663"/>
    <lineage>
        <taxon>Bacteria</taxon>
        <taxon>Bacillati</taxon>
        <taxon>Bacillota</taxon>
        <taxon>Bacilli</taxon>
        <taxon>Bacillales</taxon>
        <taxon>Bacillaceae</taxon>
        <taxon>Bacillus</taxon>
    </lineage>
</organism>
<dbReference type="InterPro" id="IPR023753">
    <property type="entry name" value="FAD/NAD-binding_dom"/>
</dbReference>
<dbReference type="PRINTS" id="PR00368">
    <property type="entry name" value="FADPNR"/>
</dbReference>
<feature type="domain" description="FAD/NAD(P)-binding" evidence="6">
    <location>
        <begin position="3"/>
        <end position="310"/>
    </location>
</feature>
<comment type="similarity">
    <text evidence="2">Belongs to the NADH dehydrogenase family.</text>
</comment>
<dbReference type="EMBL" id="CP129013">
    <property type="protein sequence ID" value="WLR41384.1"/>
    <property type="molecule type" value="Genomic_DNA"/>
</dbReference>
<dbReference type="SUPFAM" id="SSF51905">
    <property type="entry name" value="FAD/NAD(P)-binding domain"/>
    <property type="match status" value="2"/>
</dbReference>
<keyword evidence="5" id="KW-0560">Oxidoreductase</keyword>
<comment type="cofactor">
    <cofactor evidence="1">
        <name>FAD</name>
        <dbReference type="ChEBI" id="CHEBI:57692"/>
    </cofactor>
</comment>
<proteinExistence type="inferred from homology"/>
<dbReference type="InterPro" id="IPR051169">
    <property type="entry name" value="NADH-Q_oxidoreductase"/>
</dbReference>
<dbReference type="Pfam" id="PF07992">
    <property type="entry name" value="Pyr_redox_2"/>
    <property type="match status" value="1"/>
</dbReference>
<reference evidence="7 8" key="1">
    <citation type="submission" date="2023-06" db="EMBL/GenBank/DDBJ databases">
        <title>Five Gram-positive bacteria isolated from mangrove sediments in Shenzhen, Guangdong, China.</title>
        <authorList>
            <person name="Yu S."/>
            <person name="Zheng W."/>
            <person name="Huang Y."/>
        </authorList>
    </citation>
    <scope>NUCLEOTIDE SEQUENCE [LARGE SCALE GENOMIC DNA]</scope>
    <source>
        <strain evidence="7 8">SaN35-3</strain>
    </source>
</reference>
<dbReference type="PANTHER" id="PTHR42913:SF3">
    <property type="entry name" value="64 KDA MITOCHONDRIAL NADH DEHYDROGENASE (EUROFUNG)"/>
    <property type="match status" value="1"/>
</dbReference>
<dbReference type="Proteomes" id="UP001197974">
    <property type="component" value="Chromosome"/>
</dbReference>
<evidence type="ECO:0000256" key="2">
    <source>
        <dbReference type="ARBA" id="ARBA00005272"/>
    </source>
</evidence>
<dbReference type="InterPro" id="IPR036188">
    <property type="entry name" value="FAD/NAD-bd_sf"/>
</dbReference>
<dbReference type="PANTHER" id="PTHR42913">
    <property type="entry name" value="APOPTOSIS-INDUCING FACTOR 1"/>
    <property type="match status" value="1"/>
</dbReference>
<dbReference type="RefSeq" id="WP_226541163.1">
    <property type="nucleotide sequence ID" value="NZ_CP129013.1"/>
</dbReference>
<evidence type="ECO:0000313" key="8">
    <source>
        <dbReference type="Proteomes" id="UP001197974"/>
    </source>
</evidence>
<evidence type="ECO:0000256" key="4">
    <source>
        <dbReference type="ARBA" id="ARBA00022827"/>
    </source>
</evidence>
<keyword evidence="4" id="KW-0274">FAD</keyword>
<protein>
    <submittedName>
        <fullName evidence="7">FAD-dependent oxidoreductase</fullName>
    </submittedName>
</protein>
<evidence type="ECO:0000313" key="7">
    <source>
        <dbReference type="EMBL" id="WLR41384.1"/>
    </source>
</evidence>
<evidence type="ECO:0000256" key="5">
    <source>
        <dbReference type="ARBA" id="ARBA00023002"/>
    </source>
</evidence>
<dbReference type="Gene3D" id="3.50.50.100">
    <property type="match status" value="1"/>
</dbReference>
<name>A0ABY9JRE1_9BACI</name>
<gene>
    <name evidence="7" type="ORF">LC087_10725</name>
</gene>